<dbReference type="InterPro" id="IPR029045">
    <property type="entry name" value="ClpP/crotonase-like_dom_sf"/>
</dbReference>
<organism evidence="2 3">
    <name type="scientific">Brevundimonas intermedia</name>
    <dbReference type="NCBI Taxonomy" id="74315"/>
    <lineage>
        <taxon>Bacteria</taxon>
        <taxon>Pseudomonadati</taxon>
        <taxon>Pseudomonadota</taxon>
        <taxon>Alphaproteobacteria</taxon>
        <taxon>Caulobacterales</taxon>
        <taxon>Caulobacteraceae</taxon>
        <taxon>Brevundimonas</taxon>
    </lineage>
</organism>
<dbReference type="EMBL" id="BSFD01000011">
    <property type="protein sequence ID" value="GLK50333.1"/>
    <property type="molecule type" value="Genomic_DNA"/>
</dbReference>
<feature type="signal peptide" evidence="1">
    <location>
        <begin position="1"/>
        <end position="24"/>
    </location>
</feature>
<keyword evidence="3" id="KW-1185">Reference proteome</keyword>
<evidence type="ECO:0000313" key="2">
    <source>
        <dbReference type="EMBL" id="GLK50333.1"/>
    </source>
</evidence>
<dbReference type="RefSeq" id="WP_271166474.1">
    <property type="nucleotide sequence ID" value="NZ_BSFD01000011.1"/>
</dbReference>
<evidence type="ECO:0008006" key="4">
    <source>
        <dbReference type="Google" id="ProtNLM"/>
    </source>
</evidence>
<name>A0ABQ5TDF1_9CAUL</name>
<keyword evidence="1" id="KW-0732">Signal</keyword>
<comment type="caution">
    <text evidence="2">The sequence shown here is derived from an EMBL/GenBank/DDBJ whole genome shotgun (WGS) entry which is preliminary data.</text>
</comment>
<accession>A0ABQ5TDF1</accession>
<evidence type="ECO:0000256" key="1">
    <source>
        <dbReference type="SAM" id="SignalP"/>
    </source>
</evidence>
<dbReference type="SUPFAM" id="SSF52096">
    <property type="entry name" value="ClpP/crotonase"/>
    <property type="match status" value="1"/>
</dbReference>
<proteinExistence type="predicted"/>
<dbReference type="Gene3D" id="3.90.226.10">
    <property type="entry name" value="2-enoyl-CoA Hydratase, Chain A, domain 1"/>
    <property type="match status" value="1"/>
</dbReference>
<protein>
    <recommendedName>
        <fullName evidence="4">Tail specific protease domain-containing protein</fullName>
    </recommendedName>
</protein>
<reference evidence="2" key="1">
    <citation type="journal article" date="2014" name="Int. J. Syst. Evol. Microbiol.">
        <title>Complete genome of a new Firmicutes species belonging to the dominant human colonic microbiota ('Ruminococcus bicirculans') reveals two chromosomes and a selective capacity to utilize plant glucans.</title>
        <authorList>
            <consortium name="NISC Comparative Sequencing Program"/>
            <person name="Wegmann U."/>
            <person name="Louis P."/>
            <person name="Goesmann A."/>
            <person name="Henrissat B."/>
            <person name="Duncan S.H."/>
            <person name="Flint H.J."/>
        </authorList>
    </citation>
    <scope>NUCLEOTIDE SEQUENCE</scope>
    <source>
        <strain evidence="2">VKM B-1499</strain>
    </source>
</reference>
<gene>
    <name evidence="2" type="ORF">GCM10017620_33070</name>
</gene>
<sequence length="494" mass="52595">MNRLIAAASAAVLSLTLAAGAASAQDFRALAQQDLQTVHDALAANHPAAVVPGAPSEAFRAWIDAGLTDAQSKVGRVNSGDSHAYLLRYYANGFRDSNISVTPTYEGLGPFFGIGWSGVTMAWRDGKYVVANLKPGLRNAPPVGSVLIDCLGKSAADLAAERLDRWEGDLTTEADRVRTAPYLLWNRNNPFTGGMPALCNFQTGRRTKEYPLQNQPVDAASLEAAYRATVYTPGATPLGIETVNGRPWLHVHTLGDKADFDAFFAAVDAQLSAIRGSQGFVIDLRGANGASLNATGRGYVLANHIWTPEFTVSRQPEAGSITYRATPANRQWFADTLGRMQADPRFVQESGAVIEQTQAIVAAFDSALAAGQATFTLPGRPSVPDTGVANPVAGPVIVLVDGGCTSGCLDTLDLLTRLPNVRLAGSTTAEDTIFIEPTVQRLPSNYADLTYGHKAWMTRQRGNDAPFTPAQGLAYTGNPTDEAAVRTWVGTLFQ</sequence>
<evidence type="ECO:0000313" key="3">
    <source>
        <dbReference type="Proteomes" id="UP001143509"/>
    </source>
</evidence>
<dbReference type="Proteomes" id="UP001143509">
    <property type="component" value="Unassembled WGS sequence"/>
</dbReference>
<feature type="chain" id="PRO_5045868818" description="Tail specific protease domain-containing protein" evidence="1">
    <location>
        <begin position="25"/>
        <end position="494"/>
    </location>
</feature>
<reference evidence="2" key="2">
    <citation type="submission" date="2023-01" db="EMBL/GenBank/DDBJ databases">
        <authorList>
            <person name="Sun Q."/>
            <person name="Evtushenko L."/>
        </authorList>
    </citation>
    <scope>NUCLEOTIDE SEQUENCE</scope>
    <source>
        <strain evidence="2">VKM B-1499</strain>
    </source>
</reference>